<comment type="caution">
    <text evidence="2">The sequence shown here is derived from an EMBL/GenBank/DDBJ whole genome shotgun (WGS) entry which is preliminary data.</text>
</comment>
<gene>
    <name evidence="2" type="ORF">ALO35_200187</name>
</gene>
<dbReference type="Proteomes" id="UP000050265">
    <property type="component" value="Unassembled WGS sequence"/>
</dbReference>
<sequence>MEGRQIVGYALAAIVGFVVYTGIKNSPTSPVSLATSETTSKVRPFSDATYAQVDAAVGCHSKYSDQKKEDIFTRDYKNHWMEWRGRVVLVDSGDVSLDLDGVGTQDLHVYFAEKNAGYNLTKGSPLKVTFLMTSAGGCFLPFTGEEAIIRP</sequence>
<keyword evidence="1" id="KW-1133">Transmembrane helix</keyword>
<name>A0A0P9SV88_PSEAV</name>
<proteinExistence type="predicted"/>
<evidence type="ECO:0000313" key="3">
    <source>
        <dbReference type="Proteomes" id="UP000050265"/>
    </source>
</evidence>
<reference evidence="2 3" key="1">
    <citation type="submission" date="2015-09" db="EMBL/GenBank/DDBJ databases">
        <title>Genome announcement of multiple Pseudomonas syringae strains.</title>
        <authorList>
            <person name="Thakur S."/>
            <person name="Wang P.W."/>
            <person name="Gong Y."/>
            <person name="Weir B.S."/>
            <person name="Guttman D.S."/>
        </authorList>
    </citation>
    <scope>NUCLEOTIDE SEQUENCE [LARGE SCALE GENOMIC DNA]</scope>
    <source>
        <strain evidence="2 3">ICMP3507</strain>
    </source>
</reference>
<organism evidence="2 3">
    <name type="scientific">Pseudomonas amygdali pv. lachrymans</name>
    <name type="common">Pseudomonas syringae pv. lachrymans</name>
    <dbReference type="NCBI Taxonomy" id="53707"/>
    <lineage>
        <taxon>Bacteria</taxon>
        <taxon>Pseudomonadati</taxon>
        <taxon>Pseudomonadota</taxon>
        <taxon>Gammaproteobacteria</taxon>
        <taxon>Pseudomonadales</taxon>
        <taxon>Pseudomonadaceae</taxon>
        <taxon>Pseudomonas</taxon>
        <taxon>Pseudomonas amygdali</taxon>
    </lineage>
</organism>
<dbReference type="EMBL" id="LJQP01000300">
    <property type="protein sequence ID" value="KPX65179.1"/>
    <property type="molecule type" value="Genomic_DNA"/>
</dbReference>
<keyword evidence="1" id="KW-0472">Membrane</keyword>
<dbReference type="AlphaFoldDB" id="A0A0P9SV88"/>
<evidence type="ECO:0000256" key="1">
    <source>
        <dbReference type="SAM" id="Phobius"/>
    </source>
</evidence>
<dbReference type="PATRIC" id="fig|53707.9.peg.4805"/>
<evidence type="ECO:0000313" key="2">
    <source>
        <dbReference type="EMBL" id="KPX65179.1"/>
    </source>
</evidence>
<feature type="transmembrane region" description="Helical" evidence="1">
    <location>
        <begin position="6"/>
        <end position="23"/>
    </location>
</feature>
<protein>
    <submittedName>
        <fullName evidence="2">Uncharacterized protein</fullName>
    </submittedName>
</protein>
<accession>A0A0P9SV88</accession>
<keyword evidence="1" id="KW-0812">Transmembrane</keyword>